<evidence type="ECO:0000313" key="14">
    <source>
        <dbReference type="Proteomes" id="UP000003028"/>
    </source>
</evidence>
<dbReference type="PROSITE" id="PS00136">
    <property type="entry name" value="SUBTILASE_ASP"/>
    <property type="match status" value="1"/>
</dbReference>
<dbReference type="InterPro" id="IPR023828">
    <property type="entry name" value="Peptidase_S8_Ser-AS"/>
</dbReference>
<keyword evidence="5 7" id="KW-0720">Serine protease</keyword>
<dbReference type="InterPro" id="IPR034216">
    <property type="entry name" value="C5a_Peptidase"/>
</dbReference>
<feature type="compositionally biased region" description="Basic and acidic residues" evidence="9">
    <location>
        <begin position="1362"/>
        <end position="1371"/>
    </location>
</feature>
<feature type="active site" description="Charge relay system" evidence="6 7">
    <location>
        <position position="284"/>
    </location>
</feature>
<reference evidence="13" key="1">
    <citation type="submission" date="2011-01" db="EMBL/GenBank/DDBJ databases">
        <authorList>
            <person name="Muzny D."/>
            <person name="Qin X."/>
            <person name="Buhay C."/>
            <person name="Dugan-Rocha S."/>
            <person name="Ding Y."/>
            <person name="Chen G."/>
            <person name="Hawes A."/>
            <person name="Holder M."/>
            <person name="Jhangiani S."/>
            <person name="Johnson A."/>
            <person name="Khan Z."/>
            <person name="Li Z."/>
            <person name="Liu W."/>
            <person name="Liu X."/>
            <person name="Perez L."/>
            <person name="Shen H."/>
            <person name="Wang Q."/>
            <person name="Watt J."/>
            <person name="Xi L."/>
            <person name="Xin Y."/>
            <person name="Zhou J."/>
            <person name="Deng J."/>
            <person name="Jiang H."/>
            <person name="Liu Y."/>
            <person name="Qu J."/>
            <person name="Song X.-Z."/>
            <person name="Zhang L."/>
            <person name="Villasana D."/>
            <person name="Johnson A."/>
            <person name="Liu J."/>
            <person name="Liyanage D."/>
            <person name="Lorensuhewa L."/>
            <person name="Robinson T."/>
            <person name="Song A."/>
            <person name="Song B.-B."/>
            <person name="Dinh H."/>
            <person name="Thornton R."/>
            <person name="Coyle M."/>
            <person name="Francisco L."/>
            <person name="Jackson L."/>
            <person name="Javaid M."/>
            <person name="Korchina V."/>
            <person name="Kovar C."/>
            <person name="Mata R."/>
            <person name="Mathew T."/>
            <person name="Ngo R."/>
            <person name="Nguyen L."/>
            <person name="Nguyen N."/>
            <person name="Okwuonu G."/>
            <person name="Ongeri F."/>
            <person name="Pham C."/>
            <person name="Simmons D."/>
            <person name="Wilczek-Boney K."/>
            <person name="Hale W."/>
            <person name="Jakkamsetti A."/>
            <person name="Pham P."/>
            <person name="Ruth R."/>
            <person name="San Lucas F."/>
            <person name="Warren J."/>
            <person name="Zhang J."/>
            <person name="Zhao Z."/>
            <person name="Zhou C."/>
            <person name="Zhu D."/>
            <person name="Lee S."/>
            <person name="Bess C."/>
            <person name="Blankenburg K."/>
            <person name="Forbes L."/>
            <person name="Fu Q."/>
            <person name="Gubbala S."/>
            <person name="Hirani K."/>
            <person name="Jayaseelan J.C."/>
            <person name="Lara F."/>
            <person name="Munidasa M."/>
            <person name="Palculict T."/>
            <person name="Patil S."/>
            <person name="Pu L.-L."/>
            <person name="Saada N."/>
            <person name="Tang L."/>
            <person name="Weissenberger G."/>
            <person name="Zhu Y."/>
            <person name="Hemphill L."/>
            <person name="Shang Y."/>
            <person name="Youmans B."/>
            <person name="Ayvaz T."/>
            <person name="Ross M."/>
            <person name="Santibanez J."/>
            <person name="Aqrawi P."/>
            <person name="Gross S."/>
            <person name="Joshi V."/>
            <person name="Fowler G."/>
            <person name="Nazareth L."/>
            <person name="Reid J."/>
            <person name="Worley K."/>
            <person name="Petrosino J."/>
            <person name="Highlander S."/>
            <person name="Gibbs R."/>
        </authorList>
    </citation>
    <scope>NUCLEOTIDE SEQUENCE [LARGE SCALE GENOMIC DNA]</scope>
    <source>
        <strain evidence="13">ATCC 19414</strain>
    </source>
</reference>
<sequence>MRKRFKAMMPLVLSLLLVITTGTNIRANDEGTLAELTAMDDVSIVQSILDEEETNTPEEDPELSVDPSVPVDIIVELEARPILDYENEIKQVGSLGDFSETKQAQDLEANLIKSHEAVVDKISEVIQKDVEVDSNFTRVMNGFSLKASLDDLNLIKDIEGVKSAFVSQTYDIPEPQMVDSNRTIGSDTVWTQSHYKGENIVVAVLDTGLDTGHPAFAVAPSQFRINKQKIQTVLNNKKLKATANTPGLTVDHVYINDKVPFVYDYADKDAIVDPSAHNYGRLAHGTHVAGTVAGKDQADFRGVAPEAQLMIFKVFSDKGGGASDISLVSALEDCVYLGVDVINMSLGSDAGFMHDSYKPTNDMYNRIRDNGIVLDVAAGNAMSSSEKNLYGNDLTLASDPDHGIVGSPSTYASPISVASVNNTKYRPGSKTIDPTQVTLSGFSSIGTTPNISIKPEISAPGAWIRSAMPRLNGQNYDEMSGTSMATPHVAGASALMKQYLNDKFGNLTNIQKMELTNNLLMSTAHPIVQKDGAPQPVRKQGSGMMDINAAIKTPVYLSVDPKQNHDGSNRPKIELGDDQNKTGNYTLKFKVTNMGTQTETYQIKEKVSVPVIKRSIMDDHRERAFMTDDNRSVDVTRSGVTSVTVKAKETKDVSITVQLTQAEKNRLNQEFENGTYVEGFVQLTHASHPQISIPFLAFYGDWEKAPIFDHAAEYEMGVRASNYAHRYLSDKMPMGGNIFDRRMIYTNPSRFVISPNGDGLYDKLSGINLGQLRNVESMTMEITNKKTKQVIIKEERPNIRKTFYNNSYGKQVPNILFWPFSTFTGLDQQKNPLPEGRYDLKISADLGYRKGIDQEIVHTIHVDHTKPVIPQDKIKFTEKNGTVMMHVESNDNTFLTQTALYPVYNGKVQVNRPLKKQYTPYDLVSRHAFDVDVTNLKGQEVVISAVDAGMLETNYKTVVPGTPKPHLKVDEFKIKVGAQIELEPGNFKWQTPTFESEDPEIADVNDKGLVTGLKPGATFIKIKDKNGIDLVALIEVFEEESLKLQMKVGEKRKLISYNLEGKRTFDSDAPHIVSARDTGEIEAHQKGKAKITVQNAYEKLEYEVEVVDQPKYTPSLSFDKKVYEINSGEVVAPKFTIENDDPSNPQVVTRLLTSNEEHVSIAGLKFTGEHAGEAAVIAELKNGTRAVAKVKVGGLDTKKLDILISQASNLNADDYTKTSFTTLTTTLQEAKTLRKQKGIDQSNIDTMVEKLEKSMNQLVQVIKNLPSAMSVEVGNTFKLSPKPAQGKWIWDAEFLEGTAQNNDQEMMFKGLKEGQTDVRYRTKDGEEQSVAVAVKPKPKPVEIDPIVPTDPVDPVKPTDPVDPVKPKDPVDPVKPTDPVDPVKPTDPVDPVKPTDPVDPVKPTDPVDPVKPTDPVDPVKPTDPVDPVKPTDPVDPVKPADPVDPVKPTDPTKPTKPVDSGLKPIDNLKKPIVKPKDPVSQVESIKQDKPVIHFGVVSESLPQTGVTPQYRGYTLLGLGLVIRVINDKKNRMK</sequence>
<evidence type="ECO:0000256" key="2">
    <source>
        <dbReference type="ARBA" id="ARBA00022670"/>
    </source>
</evidence>
<evidence type="ECO:0008006" key="15">
    <source>
        <dbReference type="Google" id="ProtNLM"/>
    </source>
</evidence>
<evidence type="ECO:0000259" key="11">
    <source>
        <dbReference type="Pfam" id="PF00082"/>
    </source>
</evidence>
<dbReference type="InterPro" id="IPR010435">
    <property type="entry name" value="C5a/SBT2-like_Fn3"/>
</dbReference>
<keyword evidence="3 10" id="KW-0732">Signal</keyword>
<feature type="region of interest" description="Disordered" evidence="9">
    <location>
        <begin position="1325"/>
        <end position="1466"/>
    </location>
</feature>
<dbReference type="PROSITE" id="PS00138">
    <property type="entry name" value="SUBTILASE_SER"/>
    <property type="match status" value="1"/>
</dbReference>
<dbReference type="SUPFAM" id="SSF52743">
    <property type="entry name" value="Subtilisin-like"/>
    <property type="match status" value="1"/>
</dbReference>
<evidence type="ECO:0000256" key="1">
    <source>
        <dbReference type="ARBA" id="ARBA00011073"/>
    </source>
</evidence>
<dbReference type="GO" id="GO:0016020">
    <property type="term" value="C:membrane"/>
    <property type="evidence" value="ECO:0007669"/>
    <property type="project" value="InterPro"/>
</dbReference>
<dbReference type="Gene3D" id="2.60.40.1710">
    <property type="entry name" value="Subtilisin-like superfamily"/>
    <property type="match status" value="1"/>
</dbReference>
<dbReference type="SUPFAM" id="SSF49373">
    <property type="entry name" value="Invasin/intimin cell-adhesion fragments"/>
    <property type="match status" value="1"/>
</dbReference>
<name>E7FXT2_ERYRH</name>
<feature type="compositionally biased region" description="Basic and acidic residues" evidence="9">
    <location>
        <begin position="562"/>
        <end position="579"/>
    </location>
</feature>
<feature type="chain" id="PRO_5003220269" description="Peptidase, S8/S53 family" evidence="10">
    <location>
        <begin position="28"/>
        <end position="1532"/>
    </location>
</feature>
<feature type="signal peptide" evidence="10">
    <location>
        <begin position="1"/>
        <end position="27"/>
    </location>
</feature>
<dbReference type="Gene3D" id="2.60.40.1080">
    <property type="match status" value="1"/>
</dbReference>
<feature type="domain" description="C5a peptidase/Subtilisin-like protease SBT2-like Fn3-like" evidence="12">
    <location>
        <begin position="582"/>
        <end position="696"/>
    </location>
</feature>
<comment type="similarity">
    <text evidence="1 7 8">Belongs to the peptidase S8 family.</text>
</comment>
<evidence type="ECO:0000256" key="9">
    <source>
        <dbReference type="SAM" id="MobiDB-lite"/>
    </source>
</evidence>
<dbReference type="Pfam" id="PF00082">
    <property type="entry name" value="Peptidase_S8"/>
    <property type="match status" value="1"/>
</dbReference>
<dbReference type="GO" id="GO:0006508">
    <property type="term" value="P:proteolysis"/>
    <property type="evidence" value="ECO:0007669"/>
    <property type="project" value="UniProtKB-KW"/>
</dbReference>
<feature type="domain" description="Peptidase S8/S53" evidence="11">
    <location>
        <begin position="197"/>
        <end position="543"/>
    </location>
</feature>
<evidence type="ECO:0000256" key="4">
    <source>
        <dbReference type="ARBA" id="ARBA00022801"/>
    </source>
</evidence>
<dbReference type="Gene3D" id="3.40.50.200">
    <property type="entry name" value="Peptidase S8/S53 domain"/>
    <property type="match status" value="1"/>
</dbReference>
<gene>
    <name evidence="13" type="ORF">HMPREF0357_11459</name>
</gene>
<dbReference type="InterPro" id="IPR036852">
    <property type="entry name" value="Peptidase_S8/S53_dom_sf"/>
</dbReference>
<comment type="caution">
    <text evidence="13">The sequence shown here is derived from an EMBL/GenBank/DDBJ whole genome shotgun (WGS) entry which is preliminary data.</text>
</comment>
<dbReference type="Gene3D" id="1.20.1270.90">
    <property type="entry name" value="AF1782-like"/>
    <property type="match status" value="1"/>
</dbReference>
<evidence type="ECO:0000313" key="13">
    <source>
        <dbReference type="EMBL" id="EFY08306.1"/>
    </source>
</evidence>
<evidence type="ECO:0000256" key="8">
    <source>
        <dbReference type="RuleBase" id="RU003355"/>
    </source>
</evidence>
<keyword evidence="2 7" id="KW-0645">Protease</keyword>
<dbReference type="PANTHER" id="PTHR43806:SF11">
    <property type="entry name" value="CEREVISIN-RELATED"/>
    <property type="match status" value="1"/>
</dbReference>
<dbReference type="PRINTS" id="PR00723">
    <property type="entry name" value="SUBTILISIN"/>
</dbReference>
<proteinExistence type="inferred from homology"/>
<dbReference type="InterPro" id="IPR022398">
    <property type="entry name" value="Peptidase_S8_His-AS"/>
</dbReference>
<feature type="active site" description="Charge relay system" evidence="6 7">
    <location>
        <position position="206"/>
    </location>
</feature>
<evidence type="ECO:0000256" key="3">
    <source>
        <dbReference type="ARBA" id="ARBA00022729"/>
    </source>
</evidence>
<keyword evidence="4 7" id="KW-0378">Hydrolase</keyword>
<dbReference type="InterPro" id="IPR000209">
    <property type="entry name" value="Peptidase_S8/S53_dom"/>
</dbReference>
<feature type="active site" description="Charge relay system" evidence="6 7">
    <location>
        <position position="483"/>
    </location>
</feature>
<accession>E7FXT2</accession>
<dbReference type="Proteomes" id="UP000003028">
    <property type="component" value="Unassembled WGS sequence"/>
</dbReference>
<dbReference type="CDD" id="cd07475">
    <property type="entry name" value="Peptidases_S8_C5a_Peptidase"/>
    <property type="match status" value="1"/>
</dbReference>
<dbReference type="InterPro" id="IPR050131">
    <property type="entry name" value="Peptidase_S8_subtilisin-like"/>
</dbReference>
<dbReference type="PANTHER" id="PTHR43806">
    <property type="entry name" value="PEPTIDASE S8"/>
    <property type="match status" value="1"/>
</dbReference>
<keyword evidence="14" id="KW-1185">Reference proteome</keyword>
<feature type="region of interest" description="Disordered" evidence="9">
    <location>
        <begin position="559"/>
        <end position="579"/>
    </location>
</feature>
<dbReference type="EMBL" id="ACLK02000003">
    <property type="protein sequence ID" value="EFY08306.1"/>
    <property type="molecule type" value="Genomic_DNA"/>
</dbReference>
<dbReference type="PROSITE" id="PS51892">
    <property type="entry name" value="SUBTILASE"/>
    <property type="match status" value="1"/>
</dbReference>
<dbReference type="InterPro" id="IPR008964">
    <property type="entry name" value="Invasin/intimin_cell_adhesion"/>
</dbReference>
<dbReference type="Pfam" id="PF06280">
    <property type="entry name" value="fn3_5"/>
    <property type="match status" value="1"/>
</dbReference>
<evidence type="ECO:0000259" key="12">
    <source>
        <dbReference type="Pfam" id="PF06280"/>
    </source>
</evidence>
<organism evidence="13 14">
    <name type="scientific">Erysipelothrix rhusiopathiae ATCC 19414</name>
    <dbReference type="NCBI Taxonomy" id="525280"/>
    <lineage>
        <taxon>Bacteria</taxon>
        <taxon>Bacillati</taxon>
        <taxon>Bacillota</taxon>
        <taxon>Erysipelotrichia</taxon>
        <taxon>Erysipelotrichales</taxon>
        <taxon>Erysipelotrichaceae</taxon>
        <taxon>Erysipelothrix</taxon>
    </lineage>
</organism>
<protein>
    <recommendedName>
        <fullName evidence="15">Peptidase, S8/S53 family</fullName>
    </recommendedName>
</protein>
<evidence type="ECO:0000256" key="6">
    <source>
        <dbReference type="PIRSR" id="PIRSR615500-1"/>
    </source>
</evidence>
<dbReference type="RefSeq" id="WP_003775690.1">
    <property type="nucleotide sequence ID" value="NZ_ACLK02000003.1"/>
</dbReference>
<evidence type="ECO:0000256" key="10">
    <source>
        <dbReference type="SAM" id="SignalP"/>
    </source>
</evidence>
<evidence type="ECO:0000256" key="5">
    <source>
        <dbReference type="ARBA" id="ARBA00022825"/>
    </source>
</evidence>
<dbReference type="OrthoDB" id="9762689at2"/>
<dbReference type="InterPro" id="IPR023827">
    <property type="entry name" value="Peptidase_S8_Asp-AS"/>
</dbReference>
<evidence type="ECO:0000256" key="7">
    <source>
        <dbReference type="PROSITE-ProRule" id="PRU01240"/>
    </source>
</evidence>
<dbReference type="STRING" id="1648.A2I91_08210"/>
<dbReference type="PROSITE" id="PS00137">
    <property type="entry name" value="SUBTILASE_HIS"/>
    <property type="match status" value="1"/>
</dbReference>
<dbReference type="InterPro" id="IPR015500">
    <property type="entry name" value="Peptidase_S8_subtilisin-rel"/>
</dbReference>
<dbReference type="GO" id="GO:0004252">
    <property type="term" value="F:serine-type endopeptidase activity"/>
    <property type="evidence" value="ECO:0007669"/>
    <property type="project" value="UniProtKB-UniRule"/>
</dbReference>